<evidence type="ECO:0000313" key="2">
    <source>
        <dbReference type="Proteomes" id="UP000821865"/>
    </source>
</evidence>
<organism evidence="1 2">
    <name type="scientific">Dermacentor silvarum</name>
    <name type="common">Tick</name>
    <dbReference type="NCBI Taxonomy" id="543639"/>
    <lineage>
        <taxon>Eukaryota</taxon>
        <taxon>Metazoa</taxon>
        <taxon>Ecdysozoa</taxon>
        <taxon>Arthropoda</taxon>
        <taxon>Chelicerata</taxon>
        <taxon>Arachnida</taxon>
        <taxon>Acari</taxon>
        <taxon>Parasitiformes</taxon>
        <taxon>Ixodida</taxon>
        <taxon>Ixodoidea</taxon>
        <taxon>Ixodidae</taxon>
        <taxon>Rhipicephalinae</taxon>
        <taxon>Dermacentor</taxon>
    </lineage>
</organism>
<accession>A0ACB8E265</accession>
<name>A0ACB8E265_DERSI</name>
<reference evidence="1" key="1">
    <citation type="submission" date="2020-05" db="EMBL/GenBank/DDBJ databases">
        <title>Large-scale comparative analyses of tick genomes elucidate their genetic diversity and vector capacities.</title>
        <authorList>
            <person name="Jia N."/>
            <person name="Wang J."/>
            <person name="Shi W."/>
            <person name="Du L."/>
            <person name="Sun Y."/>
            <person name="Zhan W."/>
            <person name="Jiang J."/>
            <person name="Wang Q."/>
            <person name="Zhang B."/>
            <person name="Ji P."/>
            <person name="Sakyi L.B."/>
            <person name="Cui X."/>
            <person name="Yuan T."/>
            <person name="Jiang B."/>
            <person name="Yang W."/>
            <person name="Lam T.T.-Y."/>
            <person name="Chang Q."/>
            <person name="Ding S."/>
            <person name="Wang X."/>
            <person name="Zhu J."/>
            <person name="Ruan X."/>
            <person name="Zhao L."/>
            <person name="Wei J."/>
            <person name="Que T."/>
            <person name="Du C."/>
            <person name="Cheng J."/>
            <person name="Dai P."/>
            <person name="Han X."/>
            <person name="Huang E."/>
            <person name="Gao Y."/>
            <person name="Liu J."/>
            <person name="Shao H."/>
            <person name="Ye R."/>
            <person name="Li L."/>
            <person name="Wei W."/>
            <person name="Wang X."/>
            <person name="Wang C."/>
            <person name="Yang T."/>
            <person name="Huo Q."/>
            <person name="Li W."/>
            <person name="Guo W."/>
            <person name="Chen H."/>
            <person name="Zhou L."/>
            <person name="Ni X."/>
            <person name="Tian J."/>
            <person name="Zhou Y."/>
            <person name="Sheng Y."/>
            <person name="Liu T."/>
            <person name="Pan Y."/>
            <person name="Xia L."/>
            <person name="Li J."/>
            <person name="Zhao F."/>
            <person name="Cao W."/>
        </authorList>
    </citation>
    <scope>NUCLEOTIDE SEQUENCE</scope>
    <source>
        <strain evidence="1">Dsil-2018</strain>
    </source>
</reference>
<comment type="caution">
    <text evidence="1">The sequence shown here is derived from an EMBL/GenBank/DDBJ whole genome shotgun (WGS) entry which is preliminary data.</text>
</comment>
<dbReference type="EMBL" id="CM023470">
    <property type="protein sequence ID" value="KAH7980691.1"/>
    <property type="molecule type" value="Genomic_DNA"/>
</dbReference>
<proteinExistence type="predicted"/>
<evidence type="ECO:0000313" key="1">
    <source>
        <dbReference type="EMBL" id="KAH7980691.1"/>
    </source>
</evidence>
<dbReference type="Proteomes" id="UP000821865">
    <property type="component" value="Chromosome 1"/>
</dbReference>
<protein>
    <submittedName>
        <fullName evidence="1">Uncharacterized protein</fullName>
    </submittedName>
</protein>
<gene>
    <name evidence="1" type="ORF">HPB49_018291</name>
</gene>
<sequence length="457" mass="50329">MASAPVPKKFHLKGFSDVLDGRLIQFGCELPAGLSVCSLCSVVPFEHYTLSCKHVYCGPCFLESVKKSSTTLRCPVDGKLLRPRKAVPLVTTNWDMVRELVAYCCNKDYGCSFIGTLEDMQAHIRDCYEVSCSLCSKKLPRSLLVGHVEAAHSATAKSTSRKPKRHEQAAVRSTEVLSGALVETGETETEEHEDAVTSKETAATQAATTVTQLSHERVLELTEATASRTAALVAEYASKASGSMFHDILNALNLISDRLTEVTHADSVEDVSAAPVVEHPQKQERPETREAHVDEKLAMARGICRQVPENVRLRCTQECIQVLKSAPGRQHDSGKAKQLVDHLTSSNLCLLQSDKEGMFVVVPEEAYLDKARAALAKNFIPASVKCKKIKDRAMALLEDLNLSHLRWLHEIATPYHTHLDNVATHSIRCRHSRGKSEDDDQVSVKTASKEIVVPLSR</sequence>
<keyword evidence="2" id="KW-1185">Reference proteome</keyword>